<feature type="transmembrane region" description="Helical" evidence="1">
    <location>
        <begin position="12"/>
        <end position="37"/>
    </location>
</feature>
<keyword evidence="1" id="KW-0472">Membrane</keyword>
<evidence type="ECO:0000256" key="1">
    <source>
        <dbReference type="SAM" id="Phobius"/>
    </source>
</evidence>
<evidence type="ECO:0000313" key="3">
    <source>
        <dbReference type="Proteomes" id="UP001597419"/>
    </source>
</evidence>
<keyword evidence="1" id="KW-1133">Transmembrane helix</keyword>
<organism evidence="2 3">
    <name type="scientific">Amycolatopsis samaneae</name>
    <dbReference type="NCBI Taxonomy" id="664691"/>
    <lineage>
        <taxon>Bacteria</taxon>
        <taxon>Bacillati</taxon>
        <taxon>Actinomycetota</taxon>
        <taxon>Actinomycetes</taxon>
        <taxon>Pseudonocardiales</taxon>
        <taxon>Pseudonocardiaceae</taxon>
        <taxon>Amycolatopsis</taxon>
    </lineage>
</organism>
<dbReference type="Proteomes" id="UP001597419">
    <property type="component" value="Unassembled WGS sequence"/>
</dbReference>
<sequence length="77" mass="8312">MEQQPKGAMRMWAWLIWLFALFVITVSGAASAVALFVTDKPRREMAYRVLKLVLGTGTGAGGVLTAALKLHDVGLLP</sequence>
<reference evidence="3" key="1">
    <citation type="journal article" date="2019" name="Int. J. Syst. Evol. Microbiol.">
        <title>The Global Catalogue of Microorganisms (GCM) 10K type strain sequencing project: providing services to taxonomists for standard genome sequencing and annotation.</title>
        <authorList>
            <consortium name="The Broad Institute Genomics Platform"/>
            <consortium name="The Broad Institute Genome Sequencing Center for Infectious Disease"/>
            <person name="Wu L."/>
            <person name="Ma J."/>
        </authorList>
    </citation>
    <scope>NUCLEOTIDE SEQUENCE [LARGE SCALE GENOMIC DNA]</scope>
    <source>
        <strain evidence="3">CGMCC 4.7643</strain>
    </source>
</reference>
<evidence type="ECO:0000313" key="2">
    <source>
        <dbReference type="EMBL" id="MFD2458685.1"/>
    </source>
</evidence>
<comment type="caution">
    <text evidence="2">The sequence shown here is derived from an EMBL/GenBank/DDBJ whole genome shotgun (WGS) entry which is preliminary data.</text>
</comment>
<keyword evidence="1" id="KW-0812">Transmembrane</keyword>
<dbReference type="RefSeq" id="WP_345387546.1">
    <property type="nucleotide sequence ID" value="NZ_BAABHG010000002.1"/>
</dbReference>
<name>A0ABW5GFL0_9PSEU</name>
<gene>
    <name evidence="2" type="ORF">ACFSYJ_08740</name>
</gene>
<feature type="transmembrane region" description="Helical" evidence="1">
    <location>
        <begin position="49"/>
        <end position="68"/>
    </location>
</feature>
<accession>A0ABW5GFL0</accession>
<keyword evidence="3" id="KW-1185">Reference proteome</keyword>
<dbReference type="EMBL" id="JBHUKU010000004">
    <property type="protein sequence ID" value="MFD2458685.1"/>
    <property type="molecule type" value="Genomic_DNA"/>
</dbReference>
<proteinExistence type="predicted"/>
<protein>
    <submittedName>
        <fullName evidence="2">Uncharacterized protein</fullName>
    </submittedName>
</protein>